<dbReference type="AlphaFoldDB" id="A0AAD9DAZ1"/>
<feature type="region of interest" description="Disordered" evidence="1">
    <location>
        <begin position="1"/>
        <end position="20"/>
    </location>
</feature>
<sequence>MSSSPNHDGTSVKRRKGNDGAVVGFLSSWMGYFTGRRDDNAQHMLARNEQMMERMEERMSKMEDKLESLDDRADEERHEKGSEELTGGEEEYSSEGGSDSDEESEESNYNSDDEHERKGRSLHAYQEMVFANRNDWTYSAKNPTAGDFDINSSEYEVLDIINLVVSIKNCTIKMKRGEYHHEGEASLHMRGDVHSDLQGVLLGPCDFDDFDREPVRYISALRPHWAQFARALDDFGLILDVMPDDAESCFQISQIQLPVTVFMMIVKSLSGKLFRHYKFRNNDFGAYGIRALIDLMDSNPELRSLTLSSNRIDDDDVVEFLRSMANHPSLTKVNIDCCFEGRSTKYCMLNGLIRVNTLAEISMSNNDLSFVACGHTQSLSDSLASNTALERLDLRGNNLNDEDAASIATALQTNSTLKYLQLEGNDFTEIGGEYFGAALRTNNTLEHLFLENDVMDATFSALFDDSSLNSAADSNHICYIDRRFYDRNEEGDPTGNRQRKIYNVLATRNKTMSNVQHFDDIEINLLPEMLAAVQHYANTPVSELQFRYLANNEVNALSIVYEFMRKWDKSLSQFHREQ</sequence>
<comment type="caution">
    <text evidence="2">The sequence shown here is derived from an EMBL/GenBank/DDBJ whole genome shotgun (WGS) entry which is preliminary data.</text>
</comment>
<dbReference type="Proteomes" id="UP001224775">
    <property type="component" value="Unassembled WGS sequence"/>
</dbReference>
<dbReference type="PANTHER" id="PTHR24114">
    <property type="entry name" value="LEUCINE RICH REPEAT FAMILY PROTEIN"/>
    <property type="match status" value="1"/>
</dbReference>
<dbReference type="InterPro" id="IPR001611">
    <property type="entry name" value="Leu-rich_rpt"/>
</dbReference>
<proteinExistence type="predicted"/>
<protein>
    <submittedName>
        <fullName evidence="2">Leucine-rich repeat protein</fullName>
    </submittedName>
</protein>
<dbReference type="PROSITE" id="PS51450">
    <property type="entry name" value="LRR"/>
    <property type="match status" value="1"/>
</dbReference>
<keyword evidence="3" id="KW-1185">Reference proteome</keyword>
<gene>
    <name evidence="2" type="ORF">QTG54_010424</name>
</gene>
<dbReference type="EMBL" id="JATAAI010000019">
    <property type="protein sequence ID" value="KAK1739108.1"/>
    <property type="molecule type" value="Genomic_DNA"/>
</dbReference>
<evidence type="ECO:0000313" key="2">
    <source>
        <dbReference type="EMBL" id="KAK1739108.1"/>
    </source>
</evidence>
<organism evidence="2 3">
    <name type="scientific">Skeletonema marinoi</name>
    <dbReference type="NCBI Taxonomy" id="267567"/>
    <lineage>
        <taxon>Eukaryota</taxon>
        <taxon>Sar</taxon>
        <taxon>Stramenopiles</taxon>
        <taxon>Ochrophyta</taxon>
        <taxon>Bacillariophyta</taxon>
        <taxon>Coscinodiscophyceae</taxon>
        <taxon>Thalassiosirophycidae</taxon>
        <taxon>Thalassiosirales</taxon>
        <taxon>Skeletonemataceae</taxon>
        <taxon>Skeletonema</taxon>
        <taxon>Skeletonema marinoi-dohrnii complex</taxon>
    </lineage>
</organism>
<accession>A0AAD9DAZ1</accession>
<reference evidence="2" key="1">
    <citation type="submission" date="2023-06" db="EMBL/GenBank/DDBJ databases">
        <title>Survivors Of The Sea: Transcriptome response of Skeletonema marinoi to long-term dormancy.</title>
        <authorList>
            <person name="Pinder M.I.M."/>
            <person name="Kourtchenko O."/>
            <person name="Robertson E.K."/>
            <person name="Larsson T."/>
            <person name="Maumus F."/>
            <person name="Osuna-Cruz C.M."/>
            <person name="Vancaester E."/>
            <person name="Stenow R."/>
            <person name="Vandepoele K."/>
            <person name="Ploug H."/>
            <person name="Bruchert V."/>
            <person name="Godhe A."/>
            <person name="Topel M."/>
        </authorList>
    </citation>
    <scope>NUCLEOTIDE SEQUENCE</scope>
    <source>
        <strain evidence="2">R05AC</strain>
    </source>
</reference>
<dbReference type="InterPro" id="IPR052394">
    <property type="entry name" value="LRR-containing"/>
</dbReference>
<dbReference type="InterPro" id="IPR032675">
    <property type="entry name" value="LRR_dom_sf"/>
</dbReference>
<dbReference type="Gene3D" id="3.80.10.10">
    <property type="entry name" value="Ribonuclease Inhibitor"/>
    <property type="match status" value="1"/>
</dbReference>
<feature type="compositionally biased region" description="Basic and acidic residues" evidence="1">
    <location>
        <begin position="50"/>
        <end position="83"/>
    </location>
</feature>
<dbReference type="SUPFAM" id="SSF52047">
    <property type="entry name" value="RNI-like"/>
    <property type="match status" value="1"/>
</dbReference>
<evidence type="ECO:0000256" key="1">
    <source>
        <dbReference type="SAM" id="MobiDB-lite"/>
    </source>
</evidence>
<name>A0AAD9DAZ1_9STRA</name>
<feature type="region of interest" description="Disordered" evidence="1">
    <location>
        <begin position="43"/>
        <end position="119"/>
    </location>
</feature>
<evidence type="ECO:0000313" key="3">
    <source>
        <dbReference type="Proteomes" id="UP001224775"/>
    </source>
</evidence>
<dbReference type="SMART" id="SM00368">
    <property type="entry name" value="LRR_RI"/>
    <property type="match status" value="3"/>
</dbReference>
<feature type="compositionally biased region" description="Acidic residues" evidence="1">
    <location>
        <begin position="86"/>
        <end position="106"/>
    </location>
</feature>
<dbReference type="Pfam" id="PF13516">
    <property type="entry name" value="LRR_6"/>
    <property type="match status" value="3"/>
</dbReference>
<dbReference type="PANTHER" id="PTHR24114:SF2">
    <property type="entry name" value="F-BOX DOMAIN-CONTAINING PROTEIN-RELATED"/>
    <property type="match status" value="1"/>
</dbReference>